<evidence type="ECO:0000256" key="1">
    <source>
        <dbReference type="ARBA" id="ARBA00004533"/>
    </source>
</evidence>
<feature type="transmembrane region" description="Helical" evidence="7">
    <location>
        <begin position="53"/>
        <end position="73"/>
    </location>
</feature>
<sequence length="212" mass="22821">MGRNRAEVTIQTARDAGLVGCTRCGKVWPQQTHECGRCGATLKRVDNAGLQAVWAWWLAGLIFYIPANLYPMLRTSTLAGSQQNTIIGGVVELVTHHSYFVAAVVFVASVVIPVSKFIAIAYLALAVGNERRAGSHRHLHLFEVVEFIGRWSMVDVFVVAILSALVQLGAVVSIHPGPAAAAFALSVALTMLSAQSFDPRLIWRGPARTTGS</sequence>
<keyword evidence="6 7" id="KW-0472">Membrane</keyword>
<keyword evidence="4 7" id="KW-0812">Transmembrane</keyword>
<evidence type="ECO:0000256" key="7">
    <source>
        <dbReference type="SAM" id="Phobius"/>
    </source>
</evidence>
<dbReference type="InterPro" id="IPR007498">
    <property type="entry name" value="PqiA-like"/>
</dbReference>
<evidence type="ECO:0000313" key="9">
    <source>
        <dbReference type="Proteomes" id="UP001521181"/>
    </source>
</evidence>
<gene>
    <name evidence="8" type="ORF">LZA78_14805</name>
</gene>
<protein>
    <submittedName>
        <fullName evidence="8">Paraquat-inducible protein A</fullName>
    </submittedName>
</protein>
<dbReference type="Pfam" id="PF04403">
    <property type="entry name" value="PqiA"/>
    <property type="match status" value="1"/>
</dbReference>
<reference evidence="8 9" key="1">
    <citation type="submission" date="2021-12" db="EMBL/GenBank/DDBJ databases">
        <title>Sinirhodobacter sp. WL0062 is a bacterium isolated from seawater.</title>
        <authorList>
            <person name="Wang L."/>
            <person name="He W."/>
            <person name="Zhang D.-F."/>
        </authorList>
    </citation>
    <scope>NUCLEOTIDE SEQUENCE [LARGE SCALE GENOMIC DNA]</scope>
    <source>
        <strain evidence="8 9">WL0062</strain>
    </source>
</reference>
<keyword evidence="5 7" id="KW-1133">Transmembrane helix</keyword>
<dbReference type="PANTHER" id="PTHR30462">
    <property type="entry name" value="INTERMEMBRANE TRANSPORT PROTEIN PQIB-RELATED"/>
    <property type="match status" value="1"/>
</dbReference>
<dbReference type="RefSeq" id="WP_233677693.1">
    <property type="nucleotide sequence ID" value="NZ_JAJUOS010000012.1"/>
</dbReference>
<evidence type="ECO:0000256" key="2">
    <source>
        <dbReference type="ARBA" id="ARBA00022475"/>
    </source>
</evidence>
<feature type="transmembrane region" description="Helical" evidence="7">
    <location>
        <begin position="148"/>
        <end position="168"/>
    </location>
</feature>
<evidence type="ECO:0000256" key="6">
    <source>
        <dbReference type="ARBA" id="ARBA00023136"/>
    </source>
</evidence>
<evidence type="ECO:0000313" key="8">
    <source>
        <dbReference type="EMBL" id="MCE5974757.1"/>
    </source>
</evidence>
<evidence type="ECO:0000256" key="5">
    <source>
        <dbReference type="ARBA" id="ARBA00022989"/>
    </source>
</evidence>
<organism evidence="8 9">
    <name type="scientific">Rhodobacter flavimaris</name>
    <dbReference type="NCBI Taxonomy" id="2907145"/>
    <lineage>
        <taxon>Bacteria</taxon>
        <taxon>Pseudomonadati</taxon>
        <taxon>Pseudomonadota</taxon>
        <taxon>Alphaproteobacteria</taxon>
        <taxon>Rhodobacterales</taxon>
        <taxon>Rhodobacter group</taxon>
        <taxon>Rhodobacter</taxon>
    </lineage>
</organism>
<evidence type="ECO:0000256" key="3">
    <source>
        <dbReference type="ARBA" id="ARBA00022519"/>
    </source>
</evidence>
<keyword evidence="2" id="KW-1003">Cell membrane</keyword>
<evidence type="ECO:0000256" key="4">
    <source>
        <dbReference type="ARBA" id="ARBA00022692"/>
    </source>
</evidence>
<dbReference type="EMBL" id="JAJUOS010000012">
    <property type="protein sequence ID" value="MCE5974757.1"/>
    <property type="molecule type" value="Genomic_DNA"/>
</dbReference>
<feature type="transmembrane region" description="Helical" evidence="7">
    <location>
        <begin position="174"/>
        <end position="194"/>
    </location>
</feature>
<feature type="transmembrane region" description="Helical" evidence="7">
    <location>
        <begin position="99"/>
        <end position="127"/>
    </location>
</feature>
<dbReference type="PANTHER" id="PTHR30462:SF3">
    <property type="entry name" value="INTERMEMBRANE TRANSPORT PROTEIN PQIA"/>
    <property type="match status" value="1"/>
</dbReference>
<comment type="subcellular location">
    <subcellularLocation>
        <location evidence="1">Cell inner membrane</location>
    </subcellularLocation>
</comment>
<comment type="caution">
    <text evidence="8">The sequence shown here is derived from an EMBL/GenBank/DDBJ whole genome shotgun (WGS) entry which is preliminary data.</text>
</comment>
<keyword evidence="3" id="KW-0997">Cell inner membrane</keyword>
<dbReference type="Proteomes" id="UP001521181">
    <property type="component" value="Unassembled WGS sequence"/>
</dbReference>
<proteinExistence type="predicted"/>
<dbReference type="InterPro" id="IPR051800">
    <property type="entry name" value="PqiA-PqiB_transport"/>
</dbReference>
<name>A0ABS8YY76_9RHOB</name>
<keyword evidence="9" id="KW-1185">Reference proteome</keyword>
<accession>A0ABS8YY76</accession>